<name>A0A3A9AFI4_9FIRM</name>
<dbReference type="Pfam" id="PF12672">
    <property type="entry name" value="DUF3793"/>
    <property type="match status" value="1"/>
</dbReference>
<keyword evidence="2" id="KW-1185">Reference proteome</keyword>
<dbReference type="EMBL" id="RAYQ01000019">
    <property type="protein sequence ID" value="RKI89834.1"/>
    <property type="molecule type" value="Genomic_DNA"/>
</dbReference>
<dbReference type="InterPro" id="IPR024523">
    <property type="entry name" value="DUF3793"/>
</dbReference>
<protein>
    <submittedName>
        <fullName evidence="1">DUF3793 family protein</fullName>
    </submittedName>
</protein>
<comment type="caution">
    <text evidence="1">The sequence shown here is derived from an EMBL/GenBank/DDBJ whole genome shotgun (WGS) entry which is preliminary data.</text>
</comment>
<dbReference type="AlphaFoldDB" id="A0A3A9AFI4"/>
<sequence>MSEEIFVHYCSPTLAGIKTANLFSCRFAGEEEMRDSVRRLNVVLVKKGIRVLPLRYRDGCALIYAYRPSKLSQDLQQADACSLLEERGYTFGAPERCIIQLMQRLADGGEFPHEIGLFLGYPPEDVSGFIENRAEGYKCAGEWKVYGDADKAKETFAKYRKCTETCLAQFAQGKSIERLTVAV</sequence>
<proteinExistence type="predicted"/>
<reference evidence="1 2" key="1">
    <citation type="submission" date="2018-09" db="EMBL/GenBank/DDBJ databases">
        <title>Murine metabolic-syndrome-specific gut microbial biobank.</title>
        <authorList>
            <person name="Liu C."/>
        </authorList>
    </citation>
    <scope>NUCLEOTIDE SEQUENCE [LARGE SCALE GENOMIC DNA]</scope>
    <source>
        <strain evidence="1 2">0.1xD8-82</strain>
    </source>
</reference>
<gene>
    <name evidence="1" type="ORF">D7V94_16710</name>
</gene>
<evidence type="ECO:0000313" key="1">
    <source>
        <dbReference type="EMBL" id="RKI89834.1"/>
    </source>
</evidence>
<accession>A0A3A9AFI4</accession>
<dbReference type="RefSeq" id="WP_120471482.1">
    <property type="nucleotide sequence ID" value="NZ_RAYQ01000019.1"/>
</dbReference>
<evidence type="ECO:0000313" key="2">
    <source>
        <dbReference type="Proteomes" id="UP000280696"/>
    </source>
</evidence>
<dbReference type="Proteomes" id="UP000280696">
    <property type="component" value="Unassembled WGS sequence"/>
</dbReference>
<dbReference type="OrthoDB" id="5393676at2"/>
<organism evidence="1 2">
    <name type="scientific">Parablautia intestinalis</name>
    <dbReference type="NCBI Taxonomy" id="2320100"/>
    <lineage>
        <taxon>Bacteria</taxon>
        <taxon>Bacillati</taxon>
        <taxon>Bacillota</taxon>
        <taxon>Clostridia</taxon>
        <taxon>Lachnospirales</taxon>
        <taxon>Lachnospiraceae</taxon>
        <taxon>Parablautia</taxon>
    </lineage>
</organism>